<feature type="region of interest" description="Disordered" evidence="5">
    <location>
        <begin position="35"/>
        <end position="57"/>
    </location>
</feature>
<keyword evidence="3 6" id="KW-0732">Signal</keyword>
<evidence type="ECO:0000259" key="7">
    <source>
        <dbReference type="Pfam" id="PF13205"/>
    </source>
</evidence>
<dbReference type="Gene3D" id="2.60.40.10">
    <property type="entry name" value="Immunoglobulins"/>
    <property type="match status" value="1"/>
</dbReference>
<evidence type="ECO:0000313" key="9">
    <source>
        <dbReference type="Proteomes" id="UP000604083"/>
    </source>
</evidence>
<dbReference type="InterPro" id="IPR013211">
    <property type="entry name" value="LVIVD"/>
</dbReference>
<dbReference type="Pfam" id="PF17957">
    <property type="entry name" value="Big_7"/>
    <property type="match status" value="1"/>
</dbReference>
<evidence type="ECO:0000256" key="3">
    <source>
        <dbReference type="ARBA" id="ARBA00022729"/>
    </source>
</evidence>
<dbReference type="Proteomes" id="UP000604083">
    <property type="component" value="Unassembled WGS sequence"/>
</dbReference>
<protein>
    <submittedName>
        <fullName evidence="8">Ig-like domain-containing protein</fullName>
    </submittedName>
</protein>
<reference evidence="8" key="1">
    <citation type="submission" date="2021-01" db="EMBL/GenBank/DDBJ databases">
        <title>Modified the classification status of verrucomicrobia.</title>
        <authorList>
            <person name="Feng X."/>
        </authorList>
    </citation>
    <scope>NUCLEOTIDE SEQUENCE</scope>
    <source>
        <strain evidence="8">KCTC 12986</strain>
    </source>
</reference>
<feature type="signal peptide" evidence="6">
    <location>
        <begin position="1"/>
        <end position="36"/>
    </location>
</feature>
<dbReference type="SUPFAM" id="SSF50969">
    <property type="entry name" value="YVTN repeat-like/Quinoprotein amine dehydrogenase"/>
    <property type="match status" value="1"/>
</dbReference>
<dbReference type="Pfam" id="PF08309">
    <property type="entry name" value="LVIVD"/>
    <property type="match status" value="2"/>
</dbReference>
<dbReference type="RefSeq" id="WP_200390628.1">
    <property type="nucleotide sequence ID" value="NZ_JAENIO010000006.1"/>
</dbReference>
<dbReference type="AlphaFoldDB" id="A0A934VLS4"/>
<dbReference type="InterPro" id="IPR011044">
    <property type="entry name" value="Quino_amine_DH_bsu"/>
</dbReference>
<dbReference type="InterPro" id="IPR013783">
    <property type="entry name" value="Ig-like_fold"/>
</dbReference>
<feature type="compositionally biased region" description="Basic and acidic residues" evidence="5">
    <location>
        <begin position="800"/>
        <end position="813"/>
    </location>
</feature>
<gene>
    <name evidence="8" type="ORF">JIN78_03905</name>
</gene>
<feature type="region of interest" description="Disordered" evidence="5">
    <location>
        <begin position="726"/>
        <end position="832"/>
    </location>
</feature>
<evidence type="ECO:0000256" key="4">
    <source>
        <dbReference type="ARBA" id="ARBA00022837"/>
    </source>
</evidence>
<keyword evidence="9" id="KW-1185">Reference proteome</keyword>
<dbReference type="EMBL" id="JAENIO010000006">
    <property type="protein sequence ID" value="MBK1833195.1"/>
    <property type="molecule type" value="Genomic_DNA"/>
</dbReference>
<sequence>MKRFHPSLCSLGDPPRPLFPALLLGLLLPTAPFAGAQDEEPVPSEPSPTTPGGQFEGGAIEKGQIISNFVVDRDVFGGGNFYWAMAELESSEIIARGKMDVEGIDNIILRPRTAYRMLSFYEETLSLGTIDFTTPGAGRAFQIPCMDYALLENAPDSDNDGLPDPLEEIAGTHVNNPDTDGDGFSDGAEVRQGRDPLDGFFAATGIIASGPTPAPAVDVCTINNIAIVPCGEAGVSVFNVRQGDAPTRIAQVNTQGNALGVACFSNYIAVADGPGGLAVIDISDPPASRVLHQLKFNSPVNAVTARGNVAFAGLNNGTIVMVDMVTGLEIARNTQVRSRIQDLGQRGGYLYALVTGRLYTFETFGDQLTLLGDDNSPGSLGAGQIRQRLVIGDDFLFALHTSGFNVFDLANLADPSLSEQNSTAAQGWKQIVPTGSALGVSTLSPNSTADGAHDVSLYRLDGDFGEDDFITTYPTPGRAIAVSLYNGLAYIADGSSGLQVINFLAFDTAGQAPTIAIEVEASDGKVEEGKVFSVRTPATDDVMVRSVEYFIDDVPVALDGNFPFELGLISPAIEDGDDTFEVYALATDTGGNIARSETVSLQLVPDATPPRVRAVNPSDGDLIGSLTSLLAVFSEPIKPELLARNVSLRRSGHDGVFGTSDDETVSISREYYDDTSTLFLKFPSDAVPGIYQFRIETGLTDLAGNRLSEPFVSTFKIYGFEDGDADGVPDDLEEALGLDPQNPDSDGDGIRDGMEDFDNDGLPNVGEVILFQNPAEADSDGDGIKDGDEDTDFDGLNDGDEIRSNTDPTKIDSDGDGISDPDELREGSDPLNADSAPLMIASSQVVSYLHGGLLGAEGEGLNLAVSSQVSSFLNAVPETLDDEFEFVVASQAASYLNASPAPLPSELDISLVSPTASYLNSTPSPAPQPNGAHSSVIFYENQAP</sequence>
<comment type="subcellular location">
    <subcellularLocation>
        <location evidence="1">Secreted</location>
    </subcellularLocation>
</comment>
<dbReference type="Pfam" id="PF13205">
    <property type="entry name" value="Big_5"/>
    <property type="match status" value="1"/>
</dbReference>
<feature type="compositionally biased region" description="Acidic residues" evidence="5">
    <location>
        <begin position="777"/>
        <end position="799"/>
    </location>
</feature>
<dbReference type="GO" id="GO:0005509">
    <property type="term" value="F:calcium ion binding"/>
    <property type="evidence" value="ECO:0007669"/>
    <property type="project" value="InterPro"/>
</dbReference>
<name>A0A934VLS4_9BACT</name>
<dbReference type="Gene3D" id="4.10.1080.10">
    <property type="entry name" value="TSP type-3 repeat"/>
    <property type="match status" value="1"/>
</dbReference>
<feature type="domain" description="SbsA Ig-like" evidence="7">
    <location>
        <begin position="606"/>
        <end position="716"/>
    </location>
</feature>
<dbReference type="InterPro" id="IPR059100">
    <property type="entry name" value="TSP3_bac"/>
</dbReference>
<dbReference type="InterPro" id="IPR053180">
    <property type="entry name" value="Ca-binding_acidic-repeat"/>
</dbReference>
<dbReference type="Pfam" id="PF18884">
    <property type="entry name" value="TSP3_bac"/>
    <property type="match status" value="4"/>
</dbReference>
<keyword evidence="4" id="KW-0106">Calcium</keyword>
<evidence type="ECO:0000313" key="8">
    <source>
        <dbReference type="EMBL" id="MBK1833195.1"/>
    </source>
</evidence>
<feature type="compositionally biased region" description="Acidic residues" evidence="5">
    <location>
        <begin position="726"/>
        <end position="736"/>
    </location>
</feature>
<accession>A0A934VLS4</accession>
<evidence type="ECO:0000256" key="6">
    <source>
        <dbReference type="SAM" id="SignalP"/>
    </source>
</evidence>
<evidence type="ECO:0000256" key="5">
    <source>
        <dbReference type="SAM" id="MobiDB-lite"/>
    </source>
</evidence>
<feature type="chain" id="PRO_5037497426" evidence="6">
    <location>
        <begin position="37"/>
        <end position="944"/>
    </location>
</feature>
<dbReference type="InterPro" id="IPR028974">
    <property type="entry name" value="TSP_type-3_rpt"/>
</dbReference>
<dbReference type="PANTHER" id="PTHR37467:SF1">
    <property type="entry name" value="EXPORTED CALCIUM-BINDING GLYCOPROTEIN"/>
    <property type="match status" value="1"/>
</dbReference>
<dbReference type="InterPro" id="IPR032812">
    <property type="entry name" value="SbsA_Ig"/>
</dbReference>
<organism evidence="8 9">
    <name type="scientific">Roseibacillus ishigakijimensis</name>
    <dbReference type="NCBI Taxonomy" id="454146"/>
    <lineage>
        <taxon>Bacteria</taxon>
        <taxon>Pseudomonadati</taxon>
        <taxon>Verrucomicrobiota</taxon>
        <taxon>Verrucomicrobiia</taxon>
        <taxon>Verrucomicrobiales</taxon>
        <taxon>Verrucomicrobiaceae</taxon>
        <taxon>Roseibacillus</taxon>
    </lineage>
</organism>
<comment type="caution">
    <text evidence="8">The sequence shown here is derived from an EMBL/GenBank/DDBJ whole genome shotgun (WGS) entry which is preliminary data.</text>
</comment>
<dbReference type="PANTHER" id="PTHR37467">
    <property type="entry name" value="EXPORTED CALCIUM-BINDING GLYCOPROTEIN-RELATED"/>
    <property type="match status" value="1"/>
</dbReference>
<proteinExistence type="predicted"/>
<keyword evidence="2" id="KW-0964">Secreted</keyword>
<evidence type="ECO:0000256" key="2">
    <source>
        <dbReference type="ARBA" id="ARBA00022525"/>
    </source>
</evidence>
<evidence type="ECO:0000256" key="1">
    <source>
        <dbReference type="ARBA" id="ARBA00004613"/>
    </source>
</evidence>